<dbReference type="AlphaFoldDB" id="A0A9J5W6A4"/>
<dbReference type="EMBL" id="JACXVP010000012">
    <property type="protein sequence ID" value="KAG5570887.1"/>
    <property type="molecule type" value="Genomic_DNA"/>
</dbReference>
<reference evidence="1 2" key="1">
    <citation type="submission" date="2020-09" db="EMBL/GenBank/DDBJ databases">
        <title>De no assembly of potato wild relative species, Solanum commersonii.</title>
        <authorList>
            <person name="Cho K."/>
        </authorList>
    </citation>
    <scope>NUCLEOTIDE SEQUENCE [LARGE SCALE GENOMIC DNA]</scope>
    <source>
        <strain evidence="1">LZ3.2</strain>
        <tissue evidence="1">Leaf</tissue>
    </source>
</reference>
<protein>
    <submittedName>
        <fullName evidence="1">Uncharacterized protein</fullName>
    </submittedName>
</protein>
<keyword evidence="2" id="KW-1185">Reference proteome</keyword>
<evidence type="ECO:0000313" key="2">
    <source>
        <dbReference type="Proteomes" id="UP000824120"/>
    </source>
</evidence>
<gene>
    <name evidence="1" type="ORF">H5410_060653</name>
</gene>
<dbReference type="Proteomes" id="UP000824120">
    <property type="component" value="Chromosome 12"/>
</dbReference>
<name>A0A9J5W6A4_SOLCO</name>
<comment type="caution">
    <text evidence="1">The sequence shown here is derived from an EMBL/GenBank/DDBJ whole genome shotgun (WGS) entry which is preliminary data.</text>
</comment>
<sequence>MDSTKHLMYVDIASTCSTRVSTQDQDKRPQSGMYLEVGGIFQHSKSLGKVQAFIRYLTTSVPRDSVLGGYSFFEGYRDVRLKNYANSDKRPRHYCNVDNIPLREGYHFV</sequence>
<evidence type="ECO:0000313" key="1">
    <source>
        <dbReference type="EMBL" id="KAG5570887.1"/>
    </source>
</evidence>
<proteinExistence type="predicted"/>
<organism evidence="1 2">
    <name type="scientific">Solanum commersonii</name>
    <name type="common">Commerson's wild potato</name>
    <name type="synonym">Commerson's nightshade</name>
    <dbReference type="NCBI Taxonomy" id="4109"/>
    <lineage>
        <taxon>Eukaryota</taxon>
        <taxon>Viridiplantae</taxon>
        <taxon>Streptophyta</taxon>
        <taxon>Embryophyta</taxon>
        <taxon>Tracheophyta</taxon>
        <taxon>Spermatophyta</taxon>
        <taxon>Magnoliopsida</taxon>
        <taxon>eudicotyledons</taxon>
        <taxon>Gunneridae</taxon>
        <taxon>Pentapetalae</taxon>
        <taxon>asterids</taxon>
        <taxon>lamiids</taxon>
        <taxon>Solanales</taxon>
        <taxon>Solanaceae</taxon>
        <taxon>Solanoideae</taxon>
        <taxon>Solaneae</taxon>
        <taxon>Solanum</taxon>
    </lineage>
</organism>
<accession>A0A9J5W6A4</accession>